<dbReference type="EMBL" id="BPVZ01000112">
    <property type="protein sequence ID" value="GKV35638.1"/>
    <property type="molecule type" value="Genomic_DNA"/>
</dbReference>
<evidence type="ECO:0000313" key="2">
    <source>
        <dbReference type="Proteomes" id="UP001054252"/>
    </source>
</evidence>
<accession>A0AAV5LEG6</accession>
<name>A0AAV5LEG6_9ROSI</name>
<dbReference type="Proteomes" id="UP001054252">
    <property type="component" value="Unassembled WGS sequence"/>
</dbReference>
<sequence length="148" mass="17055">MEEQGGNNLYQGSNSLRAINNSFSISRDVVVDERNVFSRSLRAEDDEEALKWAAIERLPTFSRVKKGLLKTEDGQTNEVDVLKLGYKERKNLVERLVRDTEEDNEKFLLNLKQRLDRQEIFFPTVSLCRVSSLIGGQDNISFPPLYFP</sequence>
<reference evidence="1 2" key="1">
    <citation type="journal article" date="2021" name="Commun. Biol.">
        <title>The genome of Shorea leprosula (Dipterocarpaceae) highlights the ecological relevance of drought in aseasonal tropical rainforests.</title>
        <authorList>
            <person name="Ng K.K.S."/>
            <person name="Kobayashi M.J."/>
            <person name="Fawcett J.A."/>
            <person name="Hatakeyama M."/>
            <person name="Paape T."/>
            <person name="Ng C.H."/>
            <person name="Ang C.C."/>
            <person name="Tnah L.H."/>
            <person name="Lee C.T."/>
            <person name="Nishiyama T."/>
            <person name="Sese J."/>
            <person name="O'Brien M.J."/>
            <person name="Copetti D."/>
            <person name="Mohd Noor M.I."/>
            <person name="Ong R.C."/>
            <person name="Putra M."/>
            <person name="Sireger I.Z."/>
            <person name="Indrioko S."/>
            <person name="Kosugi Y."/>
            <person name="Izuno A."/>
            <person name="Isagi Y."/>
            <person name="Lee S.L."/>
            <person name="Shimizu K.K."/>
        </authorList>
    </citation>
    <scope>NUCLEOTIDE SEQUENCE [LARGE SCALE GENOMIC DNA]</scope>
    <source>
        <strain evidence="1">214</strain>
    </source>
</reference>
<proteinExistence type="predicted"/>
<protein>
    <submittedName>
        <fullName evidence="1">Uncharacterized protein</fullName>
    </submittedName>
</protein>
<organism evidence="1 2">
    <name type="scientific">Rubroshorea leprosula</name>
    <dbReference type="NCBI Taxonomy" id="152421"/>
    <lineage>
        <taxon>Eukaryota</taxon>
        <taxon>Viridiplantae</taxon>
        <taxon>Streptophyta</taxon>
        <taxon>Embryophyta</taxon>
        <taxon>Tracheophyta</taxon>
        <taxon>Spermatophyta</taxon>
        <taxon>Magnoliopsida</taxon>
        <taxon>eudicotyledons</taxon>
        <taxon>Gunneridae</taxon>
        <taxon>Pentapetalae</taxon>
        <taxon>rosids</taxon>
        <taxon>malvids</taxon>
        <taxon>Malvales</taxon>
        <taxon>Dipterocarpaceae</taxon>
        <taxon>Rubroshorea</taxon>
    </lineage>
</organism>
<evidence type="ECO:0000313" key="1">
    <source>
        <dbReference type="EMBL" id="GKV35638.1"/>
    </source>
</evidence>
<dbReference type="PANTHER" id="PTHR48040:SF35">
    <property type="entry name" value="ABC TRANSPORTER G FAMILY MEMBER 39-LIKE"/>
    <property type="match status" value="1"/>
</dbReference>
<dbReference type="AlphaFoldDB" id="A0AAV5LEG6"/>
<dbReference type="PANTHER" id="PTHR48040">
    <property type="entry name" value="PLEIOTROPIC DRUG RESISTANCE PROTEIN 1-LIKE ISOFORM X1"/>
    <property type="match status" value="1"/>
</dbReference>
<gene>
    <name evidence="1" type="ORF">SLEP1_g43882</name>
</gene>
<keyword evidence="2" id="KW-1185">Reference proteome</keyword>
<comment type="caution">
    <text evidence="1">The sequence shown here is derived from an EMBL/GenBank/DDBJ whole genome shotgun (WGS) entry which is preliminary data.</text>
</comment>